<gene>
    <name evidence="2" type="ORF">UCRPA7_6035</name>
</gene>
<evidence type="ECO:0000256" key="1">
    <source>
        <dbReference type="SAM" id="SignalP"/>
    </source>
</evidence>
<dbReference type="KEGG" id="tmn:UCRPA7_6035"/>
<dbReference type="Proteomes" id="UP000014074">
    <property type="component" value="Unassembled WGS sequence"/>
</dbReference>
<feature type="chain" id="PRO_5004451994" description="GPI anchored serine-rich protein" evidence="1">
    <location>
        <begin position="17"/>
        <end position="160"/>
    </location>
</feature>
<dbReference type="EMBL" id="KB933216">
    <property type="protein sequence ID" value="EON98470.1"/>
    <property type="molecule type" value="Genomic_DNA"/>
</dbReference>
<dbReference type="RefSeq" id="XP_007916768.1">
    <property type="nucleotide sequence ID" value="XM_007918577.1"/>
</dbReference>
<protein>
    <recommendedName>
        <fullName evidence="4">GPI anchored serine-rich protein</fullName>
    </recommendedName>
</protein>
<keyword evidence="1" id="KW-0732">Signal</keyword>
<sequence>MFYIVVALAALAGVEAQNSTVTIGSAPPFSSTPDVVTRSPVVPTGTCTEPLLTVISNDAELTSTLTTTSVYTITSCPPTVTDCPVGSKTTEIISYTHVYPAASTPGGGSTIVTSVVPGSNGTAPASPSPTAVVTAGASGNKVISIGGVFALVAVAAGYIL</sequence>
<dbReference type="GeneID" id="19326651"/>
<keyword evidence="3" id="KW-1185">Reference proteome</keyword>
<organism evidence="2 3">
    <name type="scientific">Phaeoacremonium minimum (strain UCR-PA7)</name>
    <name type="common">Esca disease fungus</name>
    <name type="synonym">Togninia minima</name>
    <dbReference type="NCBI Taxonomy" id="1286976"/>
    <lineage>
        <taxon>Eukaryota</taxon>
        <taxon>Fungi</taxon>
        <taxon>Dikarya</taxon>
        <taxon>Ascomycota</taxon>
        <taxon>Pezizomycotina</taxon>
        <taxon>Sordariomycetes</taxon>
        <taxon>Sordariomycetidae</taxon>
        <taxon>Togniniales</taxon>
        <taxon>Togniniaceae</taxon>
        <taxon>Phaeoacremonium</taxon>
    </lineage>
</organism>
<accession>R8BGK7</accession>
<feature type="signal peptide" evidence="1">
    <location>
        <begin position="1"/>
        <end position="16"/>
    </location>
</feature>
<dbReference type="OrthoDB" id="4870729at2759"/>
<evidence type="ECO:0000313" key="3">
    <source>
        <dbReference type="Proteomes" id="UP000014074"/>
    </source>
</evidence>
<evidence type="ECO:0000313" key="2">
    <source>
        <dbReference type="EMBL" id="EON98470.1"/>
    </source>
</evidence>
<dbReference type="HOGENOM" id="CLU_1653372_0_0_1"/>
<evidence type="ECO:0008006" key="4">
    <source>
        <dbReference type="Google" id="ProtNLM"/>
    </source>
</evidence>
<name>R8BGK7_PHAM7</name>
<dbReference type="AlphaFoldDB" id="R8BGK7"/>
<reference evidence="3" key="1">
    <citation type="journal article" date="2013" name="Genome Announc.">
        <title>Draft genome sequence of the ascomycete Phaeoacremonium aleophilum strain UCR-PA7, a causal agent of the esca disease complex in grapevines.</title>
        <authorList>
            <person name="Blanco-Ulate B."/>
            <person name="Rolshausen P."/>
            <person name="Cantu D."/>
        </authorList>
    </citation>
    <scope>NUCLEOTIDE SEQUENCE [LARGE SCALE GENOMIC DNA]</scope>
    <source>
        <strain evidence="3">UCR-PA7</strain>
    </source>
</reference>
<proteinExistence type="predicted"/>